<sequence>MRTSNRRRIRVARFKKNKRKMRQRFRQSYFEDARIAKLISKPLPKVVVLTGAGISAESGIPTFRAADGLWENHAIEDVATPEGYHRDPQQVHNFYNERRRQLQSAKIMPNNAHRALAKLGTLLGDNLLVVTQNIDNLHERASSANIIHMHGELLKARCTQSQQVITWLDDLQPSDRCTCCQFPAPLRPHIVWFGEMPLQMEGIYQAIAECDIFIAVGTSGQVYPAAGFVHEAKIQGAETIEFNLEPTASKEEFIEGHYGPASQTLPAWVEMFLSQC</sequence>
<feature type="binding site" evidence="3">
    <location>
        <position position="261"/>
    </location>
    <ligand>
        <name>NAD(+)</name>
        <dbReference type="ChEBI" id="CHEBI:57540"/>
    </ligand>
</feature>
<keyword evidence="3" id="KW-0862">Zinc</keyword>
<name>A0A1H9GP77_9GAMM</name>
<evidence type="ECO:0000256" key="1">
    <source>
        <dbReference type="ARBA" id="ARBA00022679"/>
    </source>
</evidence>
<feature type="active site" description="Proton acceptor" evidence="3">
    <location>
        <position position="150"/>
    </location>
</feature>
<dbReference type="SUPFAM" id="SSF52467">
    <property type="entry name" value="DHS-like NAD/FAD-binding domain"/>
    <property type="match status" value="1"/>
</dbReference>
<dbReference type="AlphaFoldDB" id="A0A1H9GP77"/>
<keyword evidence="1" id="KW-0808">Transferase</keyword>
<dbReference type="GO" id="GO:0070403">
    <property type="term" value="F:NAD+ binding"/>
    <property type="evidence" value="ECO:0007669"/>
    <property type="project" value="UniProtKB-UniRule"/>
</dbReference>
<evidence type="ECO:0000313" key="7">
    <source>
        <dbReference type="Proteomes" id="UP000242515"/>
    </source>
</evidence>
<dbReference type="GO" id="GO:0017136">
    <property type="term" value="F:histone deacetylase activity, NAD-dependent"/>
    <property type="evidence" value="ECO:0007669"/>
    <property type="project" value="TreeGrafter"/>
</dbReference>
<comment type="cofactor">
    <cofactor evidence="3">
        <name>Zn(2+)</name>
        <dbReference type="ChEBI" id="CHEBI:29105"/>
    </cofactor>
    <text evidence="3">Binds 1 zinc ion per subunit.</text>
</comment>
<dbReference type="RefSeq" id="WP_092674196.1">
    <property type="nucleotide sequence ID" value="NZ_FOGC01000003.1"/>
</dbReference>
<dbReference type="InterPro" id="IPR026590">
    <property type="entry name" value="Ssirtuin_cat_dom"/>
</dbReference>
<accession>A0A1H9GP77</accession>
<dbReference type="InterPro" id="IPR027546">
    <property type="entry name" value="Sirtuin_class_III"/>
</dbReference>
<comment type="subcellular location">
    <subcellularLocation>
        <location evidence="3">Cytoplasm</location>
    </subcellularLocation>
</comment>
<dbReference type="InterPro" id="IPR026591">
    <property type="entry name" value="Sirtuin_cat_small_dom_sf"/>
</dbReference>
<dbReference type="GO" id="GO:0036054">
    <property type="term" value="F:protein-malonyllysine demalonylase activity"/>
    <property type="evidence" value="ECO:0007669"/>
    <property type="project" value="InterPro"/>
</dbReference>
<keyword evidence="3" id="KW-0963">Cytoplasm</keyword>
<feature type="binding site" evidence="3">
    <location>
        <position position="158"/>
    </location>
    <ligand>
        <name>Zn(2+)</name>
        <dbReference type="ChEBI" id="CHEBI:29105"/>
    </ligand>
</feature>
<dbReference type="PANTHER" id="PTHR11085:SF4">
    <property type="entry name" value="NAD-DEPENDENT PROTEIN DEACYLASE"/>
    <property type="match status" value="1"/>
</dbReference>
<dbReference type="CDD" id="cd01412">
    <property type="entry name" value="SIRT5_Af1_CobB"/>
    <property type="match status" value="1"/>
</dbReference>
<feature type="binding site" evidence="3">
    <location>
        <begin position="132"/>
        <end position="135"/>
    </location>
    <ligand>
        <name>NAD(+)</name>
        <dbReference type="ChEBI" id="CHEBI:57540"/>
    </ligand>
</feature>
<organism evidence="6 7">
    <name type="scientific">Rosenbergiella nectarea</name>
    <dbReference type="NCBI Taxonomy" id="988801"/>
    <lineage>
        <taxon>Bacteria</taxon>
        <taxon>Pseudomonadati</taxon>
        <taxon>Pseudomonadota</taxon>
        <taxon>Gammaproteobacteria</taxon>
        <taxon>Enterobacterales</taxon>
        <taxon>Erwiniaceae</taxon>
        <taxon>Rosenbergiella</taxon>
    </lineage>
</organism>
<feature type="domain" description="Deacetylase sirtuin-type" evidence="5">
    <location>
        <begin position="22"/>
        <end position="276"/>
    </location>
</feature>
<dbReference type="PROSITE" id="PS50305">
    <property type="entry name" value="SIRTUIN"/>
    <property type="match status" value="1"/>
</dbReference>
<comment type="catalytic activity">
    <reaction evidence="3">
        <text>N(6)-succinyl-L-lysyl-[protein] + NAD(+) + H2O = 2''-O-succinyl-ADP-D-ribose + nicotinamide + L-lysyl-[protein]</text>
        <dbReference type="Rhea" id="RHEA:47668"/>
        <dbReference type="Rhea" id="RHEA-COMP:9752"/>
        <dbReference type="Rhea" id="RHEA-COMP:11877"/>
        <dbReference type="ChEBI" id="CHEBI:15377"/>
        <dbReference type="ChEBI" id="CHEBI:17154"/>
        <dbReference type="ChEBI" id="CHEBI:29969"/>
        <dbReference type="ChEBI" id="CHEBI:57540"/>
        <dbReference type="ChEBI" id="CHEBI:87830"/>
        <dbReference type="ChEBI" id="CHEBI:87832"/>
    </reaction>
</comment>
<comment type="similarity">
    <text evidence="3">Belongs to the sirtuin family. Class III subfamily.</text>
</comment>
<dbReference type="EMBL" id="FOGC01000003">
    <property type="protein sequence ID" value="SEQ51850.1"/>
    <property type="molecule type" value="Genomic_DNA"/>
</dbReference>
<dbReference type="InterPro" id="IPR050134">
    <property type="entry name" value="NAD-dep_sirtuin_deacylases"/>
</dbReference>
<dbReference type="InterPro" id="IPR029035">
    <property type="entry name" value="DHS-like_NAD/FAD-binding_dom"/>
</dbReference>
<dbReference type="GO" id="GO:0036055">
    <property type="term" value="F:protein-succinyllysine desuccinylase activity"/>
    <property type="evidence" value="ECO:0007669"/>
    <property type="project" value="UniProtKB-UniRule"/>
</dbReference>
<dbReference type="Gene3D" id="3.40.50.1220">
    <property type="entry name" value="TPP-binding domain"/>
    <property type="match status" value="1"/>
</dbReference>
<dbReference type="GO" id="GO:0008270">
    <property type="term" value="F:zinc ion binding"/>
    <property type="evidence" value="ECO:0007669"/>
    <property type="project" value="UniProtKB-UniRule"/>
</dbReference>
<dbReference type="NCBIfam" id="NF001755">
    <property type="entry name" value="PRK00481.1-5"/>
    <property type="match status" value="1"/>
</dbReference>
<dbReference type="STRING" id="988801.SAMN05216522_103298"/>
<proteinExistence type="inferred from homology"/>
<comment type="catalytic activity">
    <reaction evidence="3">
        <text>N(6)-acetyl-L-lysyl-[protein] + NAD(+) + H2O = 2''-O-acetyl-ADP-D-ribose + nicotinamide + L-lysyl-[protein]</text>
        <dbReference type="Rhea" id="RHEA:43636"/>
        <dbReference type="Rhea" id="RHEA-COMP:9752"/>
        <dbReference type="Rhea" id="RHEA-COMP:10731"/>
        <dbReference type="ChEBI" id="CHEBI:15377"/>
        <dbReference type="ChEBI" id="CHEBI:17154"/>
        <dbReference type="ChEBI" id="CHEBI:29969"/>
        <dbReference type="ChEBI" id="CHEBI:57540"/>
        <dbReference type="ChEBI" id="CHEBI:61930"/>
        <dbReference type="ChEBI" id="CHEBI:83767"/>
        <dbReference type="EC" id="2.3.1.286"/>
    </reaction>
</comment>
<protein>
    <recommendedName>
        <fullName evidence="3">NAD-dependent protein deacylase</fullName>
        <ecNumber evidence="3">2.3.1.286</ecNumber>
    </recommendedName>
    <alternativeName>
        <fullName evidence="3">Regulatory protein SIR2 homolog</fullName>
    </alternativeName>
</protein>
<dbReference type="GO" id="GO:0005737">
    <property type="term" value="C:cytoplasm"/>
    <property type="evidence" value="ECO:0007669"/>
    <property type="project" value="UniProtKB-SubCell"/>
</dbReference>
<dbReference type="Pfam" id="PF02146">
    <property type="entry name" value="SIR2"/>
    <property type="match status" value="1"/>
</dbReference>
<feature type="binding site" evidence="3">
    <location>
        <begin position="51"/>
        <end position="70"/>
    </location>
    <ligand>
        <name>NAD(+)</name>
        <dbReference type="ChEBI" id="CHEBI:57540"/>
    </ligand>
</feature>
<comment type="domain">
    <text evidence="3">2 residues (Tyr-95 and Arg-98) present in a large hydrophobic pocket are probably involved in substrate specificity. They are important for desuccinylation activity, but dispensable for deacetylation activity.</text>
</comment>
<dbReference type="PANTHER" id="PTHR11085">
    <property type="entry name" value="NAD-DEPENDENT PROTEIN DEACYLASE SIRTUIN-5, MITOCHONDRIAL-RELATED"/>
    <property type="match status" value="1"/>
</dbReference>
<evidence type="ECO:0000256" key="3">
    <source>
        <dbReference type="HAMAP-Rule" id="MF_01121"/>
    </source>
</evidence>
<dbReference type="GO" id="GO:0160013">
    <property type="term" value="F:NAD-dependent protein de-2-hydroxyisobutyrylase activity"/>
    <property type="evidence" value="ECO:0007669"/>
    <property type="project" value="RHEA"/>
</dbReference>
<dbReference type="OrthoDB" id="9800582at2"/>
<comment type="caution">
    <text evidence="3 4">Lacks conserved residue(s) required for the propagation of feature annotation.</text>
</comment>
<evidence type="ECO:0000256" key="4">
    <source>
        <dbReference type="PROSITE-ProRule" id="PRU00236"/>
    </source>
</evidence>
<feature type="binding site" evidence="3">
    <location>
        <begin position="243"/>
        <end position="245"/>
    </location>
    <ligand>
        <name>NAD(+)</name>
        <dbReference type="ChEBI" id="CHEBI:57540"/>
    </ligand>
</feature>
<keyword evidence="7" id="KW-1185">Reference proteome</keyword>
<dbReference type="HAMAP" id="MF_01121">
    <property type="entry name" value="Sirtuin_ClassIII"/>
    <property type="match status" value="1"/>
</dbReference>
<evidence type="ECO:0000256" key="2">
    <source>
        <dbReference type="ARBA" id="ARBA00023027"/>
    </source>
</evidence>
<dbReference type="Proteomes" id="UP000242515">
    <property type="component" value="Unassembled WGS sequence"/>
</dbReference>
<feature type="binding site" evidence="3">
    <location>
        <begin position="217"/>
        <end position="219"/>
    </location>
    <ligand>
        <name>NAD(+)</name>
        <dbReference type="ChEBI" id="CHEBI:57540"/>
    </ligand>
</feature>
<keyword evidence="2 3" id="KW-0520">NAD</keyword>
<evidence type="ECO:0000313" key="6">
    <source>
        <dbReference type="EMBL" id="SEQ51850.1"/>
    </source>
</evidence>
<evidence type="ECO:0000259" key="5">
    <source>
        <dbReference type="PROSITE" id="PS50305"/>
    </source>
</evidence>
<reference evidence="7" key="1">
    <citation type="submission" date="2016-10" db="EMBL/GenBank/DDBJ databases">
        <authorList>
            <person name="Varghese N."/>
            <person name="Submissions S."/>
        </authorList>
    </citation>
    <scope>NUCLEOTIDE SEQUENCE [LARGE SCALE GENOMIC DNA]</scope>
    <source>
        <strain evidence="7">8N4</strain>
    </source>
</reference>
<comment type="catalytic activity">
    <reaction evidence="3">
        <text>N(6)-(2-hydroxyisobutanoyl)-L-lysyl-[protein] + NAD(+) + H2O = 2''-O-(2-hydroxyisobutanoyl)-ADP-D-ribose + nicotinamide + L-lysyl-[protein]</text>
        <dbReference type="Rhea" id="RHEA:24364"/>
        <dbReference type="Rhea" id="RHEA-COMP:9752"/>
        <dbReference type="Rhea" id="RHEA-COMP:15921"/>
        <dbReference type="ChEBI" id="CHEBI:15377"/>
        <dbReference type="ChEBI" id="CHEBI:17154"/>
        <dbReference type="ChEBI" id="CHEBI:29969"/>
        <dbReference type="ChEBI" id="CHEBI:57540"/>
        <dbReference type="ChEBI" id="CHEBI:144968"/>
        <dbReference type="ChEBI" id="CHEBI:144969"/>
    </reaction>
</comment>
<dbReference type="Gene3D" id="3.30.1600.10">
    <property type="entry name" value="SIR2/SIRT2 'Small Domain"/>
    <property type="match status" value="1"/>
</dbReference>
<feature type="binding site" evidence="3">
    <location>
        <position position="95"/>
    </location>
    <ligand>
        <name>substrate</name>
    </ligand>
</feature>
<dbReference type="InterPro" id="IPR003000">
    <property type="entry name" value="Sirtuin"/>
</dbReference>
<gene>
    <name evidence="3" type="primary">cobB</name>
    <name evidence="6" type="ORF">SAMN05216522_103298</name>
</gene>
<keyword evidence="3" id="KW-0479">Metal-binding</keyword>
<dbReference type="EC" id="2.3.1.286" evidence="3"/>
<comment type="function">
    <text evidence="3">NAD-dependent lysine deacetylase that specifically removes acetyl groups on target proteins. Also acts as a protein-lysine deacylase by mediating protein desuccinylation and de-2-hydroxyisobutyrylation. Modulates the activities of several proteins which are inactive in their acylated form.</text>
</comment>
<feature type="binding site" evidence="3">
    <location>
        <position position="98"/>
    </location>
    <ligand>
        <name>substrate</name>
    </ligand>
</feature>
<feature type="binding site" evidence="3">
    <location>
        <position position="177"/>
    </location>
    <ligand>
        <name>Zn(2+)</name>
        <dbReference type="ChEBI" id="CHEBI:29105"/>
    </ligand>
</feature>